<feature type="domain" description="PepSY" evidence="3">
    <location>
        <begin position="36"/>
        <end position="86"/>
    </location>
</feature>
<feature type="region of interest" description="Disordered" evidence="1">
    <location>
        <begin position="88"/>
        <end position="109"/>
    </location>
</feature>
<dbReference type="AlphaFoldDB" id="A0A1Q2KZ35"/>
<dbReference type="Pfam" id="PF03413">
    <property type="entry name" value="PepSY"/>
    <property type="match status" value="1"/>
</dbReference>
<evidence type="ECO:0000313" key="4">
    <source>
        <dbReference type="EMBL" id="AQQ53465.1"/>
    </source>
</evidence>
<sequence length="109" mass="11841">MQKNKKLAIAGAASALVLTGAVFTAQDSRAAEDLAVTFEEAKELALTEVPGEVVEEETEEENGTTEYEFDIIAADDNIEYEVEVNQAGELLVEPEDEENETGAEEDDDE</sequence>
<name>A0A1Q2KZ35_9BACL</name>
<dbReference type="EMBL" id="CP019640">
    <property type="protein sequence ID" value="AQQ53465.1"/>
    <property type="molecule type" value="Genomic_DNA"/>
</dbReference>
<accession>A0A1Q2KZ35</accession>
<dbReference type="InterPro" id="IPR025711">
    <property type="entry name" value="PepSY"/>
</dbReference>
<protein>
    <recommendedName>
        <fullName evidence="3">PepSY domain-containing protein</fullName>
    </recommendedName>
</protein>
<dbReference type="RefSeq" id="WP_077589362.1">
    <property type="nucleotide sequence ID" value="NZ_CP019640.1"/>
</dbReference>
<feature type="compositionally biased region" description="Acidic residues" evidence="1">
    <location>
        <begin position="92"/>
        <end position="109"/>
    </location>
</feature>
<dbReference type="Proteomes" id="UP000188184">
    <property type="component" value="Chromosome"/>
</dbReference>
<keyword evidence="2" id="KW-0732">Signal</keyword>
<evidence type="ECO:0000313" key="5">
    <source>
        <dbReference type="Proteomes" id="UP000188184"/>
    </source>
</evidence>
<dbReference type="Gene3D" id="3.10.450.40">
    <property type="match status" value="1"/>
</dbReference>
<reference evidence="4 5" key="1">
    <citation type="submission" date="2017-02" db="EMBL/GenBank/DDBJ databases">
        <title>The complete genomic sequence of a novel cold adapted crude oil-degrading bacterium Planococcus qaidamina Y42.</title>
        <authorList>
            <person name="Yang R."/>
        </authorList>
    </citation>
    <scope>NUCLEOTIDE SEQUENCE [LARGE SCALE GENOMIC DNA]</scope>
    <source>
        <strain evidence="4 5">Y42</strain>
    </source>
</reference>
<gene>
    <name evidence="4" type="ORF">B0X71_10525</name>
</gene>
<proteinExistence type="predicted"/>
<evidence type="ECO:0000256" key="2">
    <source>
        <dbReference type="SAM" id="SignalP"/>
    </source>
</evidence>
<evidence type="ECO:0000259" key="3">
    <source>
        <dbReference type="Pfam" id="PF03413"/>
    </source>
</evidence>
<evidence type="ECO:0000256" key="1">
    <source>
        <dbReference type="SAM" id="MobiDB-lite"/>
    </source>
</evidence>
<organism evidence="4 5">
    <name type="scientific">Planococcus lenghuensis</name>
    <dbReference type="NCBI Taxonomy" id="2213202"/>
    <lineage>
        <taxon>Bacteria</taxon>
        <taxon>Bacillati</taxon>
        <taxon>Bacillota</taxon>
        <taxon>Bacilli</taxon>
        <taxon>Bacillales</taxon>
        <taxon>Caryophanaceae</taxon>
        <taxon>Planococcus</taxon>
    </lineage>
</organism>
<dbReference type="KEGG" id="pmar:B0X71_10525"/>
<feature type="signal peptide" evidence="2">
    <location>
        <begin position="1"/>
        <end position="30"/>
    </location>
</feature>
<keyword evidence="5" id="KW-1185">Reference proteome</keyword>
<feature type="chain" id="PRO_5012117170" description="PepSY domain-containing protein" evidence="2">
    <location>
        <begin position="31"/>
        <end position="109"/>
    </location>
</feature>